<dbReference type="PANTHER" id="PTHR30404">
    <property type="entry name" value="N-ACETYLMURAMOYL-L-ALANINE AMIDASE"/>
    <property type="match status" value="1"/>
</dbReference>
<proteinExistence type="predicted"/>
<dbReference type="Proteomes" id="UP000013866">
    <property type="component" value="Unassembled WGS sequence"/>
</dbReference>
<reference evidence="3 4" key="1">
    <citation type="submission" date="2013-02" db="EMBL/GenBank/DDBJ databases">
        <title>The Genome Sequence of Enterococcus villorum ATCC_700913.</title>
        <authorList>
            <consortium name="The Broad Institute Genome Sequencing Platform"/>
            <consortium name="The Broad Institute Genome Sequencing Center for Infectious Disease"/>
            <person name="Earl A.M."/>
            <person name="Gilmore M.S."/>
            <person name="Lebreton F."/>
            <person name="Walker B."/>
            <person name="Young S.K."/>
            <person name="Zeng Q."/>
            <person name="Gargeya S."/>
            <person name="Fitzgerald M."/>
            <person name="Haas B."/>
            <person name="Abouelleil A."/>
            <person name="Alvarado L."/>
            <person name="Arachchi H.M."/>
            <person name="Berlin A.M."/>
            <person name="Chapman S.B."/>
            <person name="Dewar J."/>
            <person name="Goldberg J."/>
            <person name="Griggs A."/>
            <person name="Gujja S."/>
            <person name="Hansen M."/>
            <person name="Howarth C."/>
            <person name="Imamovic A."/>
            <person name="Larimer J."/>
            <person name="McCowan C."/>
            <person name="Murphy C."/>
            <person name="Neiman D."/>
            <person name="Pearson M."/>
            <person name="Priest M."/>
            <person name="Roberts A."/>
            <person name="Saif S."/>
            <person name="Shea T."/>
            <person name="Sisk P."/>
            <person name="Sykes S."/>
            <person name="Wortman J."/>
            <person name="Nusbaum C."/>
            <person name="Birren B."/>
        </authorList>
    </citation>
    <scope>NUCLEOTIDE SEQUENCE [LARGE SCALE GENOMIC DNA]</scope>
    <source>
        <strain evidence="3 4">ATCC 700913</strain>
    </source>
</reference>
<dbReference type="PANTHER" id="PTHR30404:SF8">
    <property type="entry name" value="AUTOLYSIN PH-RELATED"/>
    <property type="match status" value="1"/>
</dbReference>
<keyword evidence="4" id="KW-1185">Reference proteome</keyword>
<comment type="caution">
    <text evidence="3">The sequence shown here is derived from an EMBL/GenBank/DDBJ whole genome shotgun (WGS) entry which is preliminary data.</text>
</comment>
<accession>A0ABN0KDW1</accession>
<sequence length="338" mass="36705">MSKHLIVFGHGQGDPGAMGNGYQEATFTRNILGQKLKAWASKLKKNQIDFYNESLDMYQQTKAGGGAYGVNGYASVTEFHLDAAASSSATGGHVIISNRFNPDSNDLAIAKVLEKYVGLWGSSKPTGTYKRDDLLNMNVFANRGISYRLVELGFITNKRDIDELTKNLDAIAKGLVEAITGESLSGNTTSSSITNVSSKPKTPSDHDKAVAASKAVHQGNAWAKLDKFNEVSKGKVRIAGWLVPDKPDGPIGKFAYILIMEHGTTKEITRLASQGIKRPDVKKSYNYKGGDALGMDVTLDLSWVKKGTKIDVIFRRCNQANGEGAVNDVHIKDIYLTL</sequence>
<name>A0ABN0KDW1_9ENTE</name>
<organism evidence="3 4">
    <name type="scientific">Enterococcus villorum ATCC 700913</name>
    <dbReference type="NCBI Taxonomy" id="1158604"/>
    <lineage>
        <taxon>Bacteria</taxon>
        <taxon>Bacillati</taxon>
        <taxon>Bacillota</taxon>
        <taxon>Bacilli</taxon>
        <taxon>Lactobacillales</taxon>
        <taxon>Enterococcaceae</taxon>
        <taxon>Enterococcus</taxon>
    </lineage>
</organism>
<evidence type="ECO:0000313" key="4">
    <source>
        <dbReference type="Proteomes" id="UP000013866"/>
    </source>
</evidence>
<dbReference type="InterPro" id="IPR002508">
    <property type="entry name" value="MurNAc-LAA_cat"/>
</dbReference>
<dbReference type="RefSeq" id="WP_010752284.1">
    <property type="nucleotide sequence ID" value="NZ_KB946287.1"/>
</dbReference>
<dbReference type="SUPFAM" id="SSF53187">
    <property type="entry name" value="Zn-dependent exopeptidases"/>
    <property type="match status" value="1"/>
</dbReference>
<dbReference type="EMBL" id="AJAN01000033">
    <property type="protein sequence ID" value="EOH86437.1"/>
    <property type="molecule type" value="Genomic_DNA"/>
</dbReference>
<gene>
    <name evidence="3" type="ORF">UAO_02434</name>
</gene>
<protein>
    <recommendedName>
        <fullName evidence="2">MurNAc-LAA domain-containing protein</fullName>
    </recommendedName>
</protein>
<dbReference type="InterPro" id="IPR050695">
    <property type="entry name" value="N-acetylmuramoyl_amidase_3"/>
</dbReference>
<feature type="domain" description="MurNAc-LAA" evidence="2">
    <location>
        <begin position="77"/>
        <end position="180"/>
    </location>
</feature>
<dbReference type="Pfam" id="PF01520">
    <property type="entry name" value="Amidase_3"/>
    <property type="match status" value="1"/>
</dbReference>
<dbReference type="SMART" id="SM00646">
    <property type="entry name" value="Ami_3"/>
    <property type="match status" value="1"/>
</dbReference>
<evidence type="ECO:0000313" key="3">
    <source>
        <dbReference type="EMBL" id="EOH86437.1"/>
    </source>
</evidence>
<dbReference type="Gene3D" id="3.40.630.40">
    <property type="entry name" value="Zn-dependent exopeptidases"/>
    <property type="match status" value="1"/>
</dbReference>
<feature type="region of interest" description="Disordered" evidence="1">
    <location>
        <begin position="185"/>
        <end position="206"/>
    </location>
</feature>
<dbReference type="CDD" id="cd02696">
    <property type="entry name" value="MurNAc-LAA"/>
    <property type="match status" value="1"/>
</dbReference>
<feature type="compositionally biased region" description="Low complexity" evidence="1">
    <location>
        <begin position="185"/>
        <end position="198"/>
    </location>
</feature>
<evidence type="ECO:0000256" key="1">
    <source>
        <dbReference type="SAM" id="MobiDB-lite"/>
    </source>
</evidence>
<evidence type="ECO:0000259" key="2">
    <source>
        <dbReference type="SMART" id="SM00646"/>
    </source>
</evidence>